<dbReference type="PRINTS" id="PR00100">
    <property type="entry name" value="AOTCASE"/>
</dbReference>
<dbReference type="InterPro" id="IPR036901">
    <property type="entry name" value="Asp/Orn_carbamoylTrfase_sf"/>
</dbReference>
<keyword evidence="10" id="KW-1185">Reference proteome</keyword>
<feature type="binding site" evidence="5">
    <location>
        <begin position="239"/>
        <end position="240"/>
    </location>
    <ligand>
        <name>L-ornithine</name>
        <dbReference type="ChEBI" id="CHEBI:46911"/>
    </ligand>
</feature>
<dbReference type="Gene3D" id="3.40.50.1370">
    <property type="entry name" value="Aspartate/ornithine carbamoyltransferase"/>
    <property type="match status" value="2"/>
</dbReference>
<dbReference type="InterPro" id="IPR006131">
    <property type="entry name" value="Asp_carbamoyltransf_Asp/Orn-bd"/>
</dbReference>
<feature type="binding site" evidence="5">
    <location>
        <begin position="139"/>
        <end position="142"/>
    </location>
    <ligand>
        <name>carbamoyl phosphate</name>
        <dbReference type="ChEBI" id="CHEBI:58228"/>
    </ligand>
</feature>
<dbReference type="HAMAP" id="MF_01109">
    <property type="entry name" value="OTCase"/>
    <property type="match status" value="1"/>
</dbReference>
<evidence type="ECO:0000256" key="5">
    <source>
        <dbReference type="HAMAP-Rule" id="MF_01109"/>
    </source>
</evidence>
<feature type="binding site" evidence="5">
    <location>
        <position position="303"/>
    </location>
    <ligand>
        <name>carbamoyl phosphate</name>
        <dbReference type="ChEBI" id="CHEBI:58228"/>
    </ligand>
</feature>
<organism evidence="9 10">
    <name type="scientific">Ignisphaera aggregans (strain DSM 17230 / JCM 13409 / AQ1.S1)</name>
    <dbReference type="NCBI Taxonomy" id="583356"/>
    <lineage>
        <taxon>Archaea</taxon>
        <taxon>Thermoproteota</taxon>
        <taxon>Thermoprotei</taxon>
        <taxon>Desulfurococcales</taxon>
        <taxon>Desulfurococcaceae</taxon>
        <taxon>Ignisphaera</taxon>
    </lineage>
</organism>
<reference evidence="9 10" key="1">
    <citation type="journal article" date="2010" name="Stand. Genomic Sci.">
        <title>Complete genome sequence of Ignisphaera aggregans type strain (AQ1.S1).</title>
        <authorList>
            <person name="Goker M."/>
            <person name="Held B."/>
            <person name="Lapidus A."/>
            <person name="Nolan M."/>
            <person name="Spring S."/>
            <person name="Yasawong M."/>
            <person name="Lucas S."/>
            <person name="Glavina Del Rio T."/>
            <person name="Tice H."/>
            <person name="Cheng J.F."/>
            <person name="Goodwin L."/>
            <person name="Tapia R."/>
            <person name="Pitluck S."/>
            <person name="Liolios K."/>
            <person name="Ivanova N."/>
            <person name="Mavromatis K."/>
            <person name="Mikhailova N."/>
            <person name="Pati A."/>
            <person name="Chen A."/>
            <person name="Palaniappan K."/>
            <person name="Brambilla E."/>
            <person name="Land M."/>
            <person name="Hauser L."/>
            <person name="Chang Y.J."/>
            <person name="Jeffries C.D."/>
            <person name="Brettin T."/>
            <person name="Detter J.C."/>
            <person name="Han C."/>
            <person name="Rohde M."/>
            <person name="Sikorski J."/>
            <person name="Woyke T."/>
            <person name="Bristow J."/>
            <person name="Eisen J.A."/>
            <person name="Markowitz V."/>
            <person name="Hugenholtz P."/>
            <person name="Kyrpides N.C."/>
            <person name="Klenk H.P."/>
        </authorList>
    </citation>
    <scope>NUCLEOTIDE SEQUENCE [LARGE SCALE GENOMIC DNA]</scope>
    <source>
        <strain evidence="10">DSM 17230 / JCM 13409 / AQ1.S1</strain>
    </source>
</reference>
<feature type="binding site" evidence="5">
    <location>
        <begin position="275"/>
        <end position="276"/>
    </location>
    <ligand>
        <name>carbamoyl phosphate</name>
        <dbReference type="ChEBI" id="CHEBI:58228"/>
    </ligand>
</feature>
<evidence type="ECO:0000259" key="7">
    <source>
        <dbReference type="Pfam" id="PF00185"/>
    </source>
</evidence>
<dbReference type="Proteomes" id="UP000001304">
    <property type="component" value="Chromosome"/>
</dbReference>
<dbReference type="InterPro" id="IPR006132">
    <property type="entry name" value="Asp/Orn_carbamoyltranf_P-bd"/>
</dbReference>
<feature type="binding site" evidence="5">
    <location>
        <position position="112"/>
    </location>
    <ligand>
        <name>carbamoyl phosphate</name>
        <dbReference type="ChEBI" id="CHEBI:58228"/>
    </ligand>
</feature>
<evidence type="ECO:0000256" key="4">
    <source>
        <dbReference type="ARBA" id="ARBA00048772"/>
    </source>
</evidence>
<feature type="domain" description="Aspartate/ornithine carbamoyltransferase Asp/Orn-binding" evidence="7">
    <location>
        <begin position="159"/>
        <end position="313"/>
    </location>
</feature>
<evidence type="ECO:0000256" key="3">
    <source>
        <dbReference type="ARBA" id="ARBA00022679"/>
    </source>
</evidence>
<protein>
    <recommendedName>
        <fullName evidence="2 6">Ornithine carbamoyltransferase</fullName>
        <ecNumber evidence="2 6">2.1.3.3</ecNumber>
    </recommendedName>
</protein>
<name>E0SPI4_IGNAA</name>
<dbReference type="PROSITE" id="PS00097">
    <property type="entry name" value="CARBAMOYLTRANSFERASE"/>
    <property type="match status" value="1"/>
</dbReference>
<dbReference type="HOGENOM" id="CLU_043846_3_2_2"/>
<evidence type="ECO:0000313" key="10">
    <source>
        <dbReference type="Proteomes" id="UP000001304"/>
    </source>
</evidence>
<feature type="binding site" evidence="5">
    <location>
        <position position="171"/>
    </location>
    <ligand>
        <name>L-ornithine</name>
        <dbReference type="ChEBI" id="CHEBI:46911"/>
    </ligand>
</feature>
<dbReference type="InterPro" id="IPR006130">
    <property type="entry name" value="Asp/Orn_carbamoylTrfase"/>
</dbReference>
<dbReference type="SUPFAM" id="SSF53671">
    <property type="entry name" value="Aspartate/ornithine carbamoyltransferase"/>
    <property type="match status" value="1"/>
</dbReference>
<dbReference type="EC" id="2.1.3.3" evidence="2 6"/>
<dbReference type="KEGG" id="iag:Igag_0075"/>
<evidence type="ECO:0000256" key="1">
    <source>
        <dbReference type="ARBA" id="ARBA00007805"/>
    </source>
</evidence>
<keyword evidence="5" id="KW-0963">Cytoplasm</keyword>
<dbReference type="PANTHER" id="PTHR45753">
    <property type="entry name" value="ORNITHINE CARBAMOYLTRANSFERASE, MITOCHONDRIAL"/>
    <property type="match status" value="1"/>
</dbReference>
<dbReference type="BioCyc" id="IAGG583356:GHAH-84-MONOMER"/>
<evidence type="ECO:0000259" key="8">
    <source>
        <dbReference type="Pfam" id="PF02729"/>
    </source>
</evidence>
<dbReference type="STRING" id="583356.Igag_0075"/>
<dbReference type="NCBIfam" id="NF001986">
    <property type="entry name" value="PRK00779.1"/>
    <property type="match status" value="1"/>
</dbReference>
<comment type="similarity">
    <text evidence="1 5">Belongs to the aspartate/ornithine carbamoyltransferase superfamily. OTCase family.</text>
</comment>
<dbReference type="FunFam" id="3.40.50.1370:FF:000008">
    <property type="entry name" value="Ornithine carbamoyltransferase"/>
    <property type="match status" value="1"/>
</dbReference>
<dbReference type="EMBL" id="CP002098">
    <property type="protein sequence ID" value="ADM26927.1"/>
    <property type="molecule type" value="Genomic_DNA"/>
</dbReference>
<dbReference type="PRINTS" id="PR00102">
    <property type="entry name" value="OTCASE"/>
</dbReference>
<feature type="domain" description="Aspartate/ornithine carbamoyltransferase carbamoyl-P binding" evidence="8">
    <location>
        <begin position="11"/>
        <end position="152"/>
    </location>
</feature>
<dbReference type="GO" id="GO:0004585">
    <property type="term" value="F:ornithine carbamoyltransferase activity"/>
    <property type="evidence" value="ECO:0007669"/>
    <property type="project" value="UniProtKB-UniRule"/>
</dbReference>
<dbReference type="Pfam" id="PF00185">
    <property type="entry name" value="OTCace"/>
    <property type="match status" value="1"/>
</dbReference>
<dbReference type="InterPro" id="IPR002292">
    <property type="entry name" value="Orn/put_carbamltrans"/>
</dbReference>
<dbReference type="GO" id="GO:0005737">
    <property type="term" value="C:cytoplasm"/>
    <property type="evidence" value="ECO:0007669"/>
    <property type="project" value="UniProtKB-SubCell"/>
</dbReference>
<keyword evidence="3 5" id="KW-0808">Transferase</keyword>
<evidence type="ECO:0000256" key="6">
    <source>
        <dbReference type="NCBIfam" id="TIGR00658"/>
    </source>
</evidence>
<proteinExistence type="inferred from homology"/>
<accession>E0SPI4</accession>
<dbReference type="InterPro" id="IPR024904">
    <property type="entry name" value="OTCase_ArgI"/>
</dbReference>
<comment type="catalytic activity">
    <reaction evidence="4 5">
        <text>carbamoyl phosphate + L-ornithine = L-citrulline + phosphate + H(+)</text>
        <dbReference type="Rhea" id="RHEA:19513"/>
        <dbReference type="ChEBI" id="CHEBI:15378"/>
        <dbReference type="ChEBI" id="CHEBI:43474"/>
        <dbReference type="ChEBI" id="CHEBI:46911"/>
        <dbReference type="ChEBI" id="CHEBI:57743"/>
        <dbReference type="ChEBI" id="CHEBI:58228"/>
        <dbReference type="EC" id="2.1.3.3"/>
    </reaction>
</comment>
<sequence length="316" mass="35873">MKMFIESLRGRDLISISDLTIEELRSLIEISMELKRKYYSGERMLNIISGKILALIFEKHSTRTRVSLEVAMRQLGGTSIYLSSQELQLARGEPIKDTARVLERYVDGVAARVYRHSFLIEFAEYAKIPVINALSDIEHPLQALADIVTILEFKKSLSGIKIGFFGDGRDNVLHSLMLAVAMLGGTLYIATPQGYEPLGDIWKKAQEYSRETGAEIHIVRDPVEAAMNADVIYTDVWVSMGQEKEAEKRIRDLRPYQVNNELISYAKKDYIFMHCLPAHRGEEVTDDVIESRNSVVWIQAENRLHTAKAVLASILR</sequence>
<feature type="binding site" evidence="5">
    <location>
        <position position="88"/>
    </location>
    <ligand>
        <name>carbamoyl phosphate</name>
        <dbReference type="ChEBI" id="CHEBI:58228"/>
    </ligand>
</feature>
<dbReference type="AlphaFoldDB" id="E0SPI4"/>
<comment type="subcellular location">
    <subcellularLocation>
        <location evidence="5">Cytoplasm</location>
    </subcellularLocation>
</comment>
<dbReference type="Pfam" id="PF02729">
    <property type="entry name" value="OTCace_N"/>
    <property type="match status" value="1"/>
</dbReference>
<evidence type="ECO:0000256" key="2">
    <source>
        <dbReference type="ARBA" id="ARBA00013007"/>
    </source>
</evidence>
<dbReference type="GO" id="GO:0019240">
    <property type="term" value="P:citrulline biosynthetic process"/>
    <property type="evidence" value="ECO:0007669"/>
    <property type="project" value="TreeGrafter"/>
</dbReference>
<feature type="binding site" evidence="5">
    <location>
        <begin position="61"/>
        <end position="64"/>
    </location>
    <ligand>
        <name>carbamoyl phosphate</name>
        <dbReference type="ChEBI" id="CHEBI:58228"/>
    </ligand>
</feature>
<gene>
    <name evidence="9" type="ordered locus">Igag_0075</name>
</gene>
<dbReference type="NCBIfam" id="TIGR00658">
    <property type="entry name" value="orni_carb_tr"/>
    <property type="match status" value="1"/>
</dbReference>
<dbReference type="PANTHER" id="PTHR45753:SF3">
    <property type="entry name" value="ORNITHINE TRANSCARBAMYLASE, MITOCHONDRIAL"/>
    <property type="match status" value="1"/>
</dbReference>
<dbReference type="GO" id="GO:0042450">
    <property type="term" value="P:L-arginine biosynthetic process via ornithine"/>
    <property type="evidence" value="ECO:0007669"/>
    <property type="project" value="UniProtKB-UniRule"/>
</dbReference>
<dbReference type="GO" id="GO:0016597">
    <property type="term" value="F:amino acid binding"/>
    <property type="evidence" value="ECO:0007669"/>
    <property type="project" value="InterPro"/>
</dbReference>
<feature type="binding site" evidence="5">
    <location>
        <position position="235"/>
    </location>
    <ligand>
        <name>L-ornithine</name>
        <dbReference type="ChEBI" id="CHEBI:46911"/>
    </ligand>
</feature>
<evidence type="ECO:0000313" key="9">
    <source>
        <dbReference type="EMBL" id="ADM26927.1"/>
    </source>
</evidence>